<dbReference type="Gene3D" id="2.40.30.10">
    <property type="entry name" value="Translation factors"/>
    <property type="match status" value="1"/>
</dbReference>
<feature type="domain" description="GTP-eEF1A C-terminal" evidence="3">
    <location>
        <begin position="121"/>
        <end position="191"/>
    </location>
</feature>
<keyword evidence="2" id="KW-0342">GTP-binding</keyword>
<dbReference type="Proteomes" id="UP000824120">
    <property type="component" value="Chromosome 3"/>
</dbReference>
<evidence type="ECO:0000313" key="4">
    <source>
        <dbReference type="EMBL" id="KAG5618916.1"/>
    </source>
</evidence>
<dbReference type="EMBL" id="JACXVP010000003">
    <property type="protein sequence ID" value="KAG5618916.1"/>
    <property type="molecule type" value="Genomic_DNA"/>
</dbReference>
<dbReference type="InterPro" id="IPR009001">
    <property type="entry name" value="Transl_elong_EF1A/Init_IF2_C"/>
</dbReference>
<accession>A0A9J6A3Z7</accession>
<dbReference type="PANTHER" id="PTHR23115">
    <property type="entry name" value="TRANSLATION FACTOR"/>
    <property type="match status" value="1"/>
</dbReference>
<name>A0A9J6A3Z7_SOLCO</name>
<evidence type="ECO:0000259" key="3">
    <source>
        <dbReference type="Pfam" id="PF22594"/>
    </source>
</evidence>
<dbReference type="Pfam" id="PF22594">
    <property type="entry name" value="GTP-eEF1A_C"/>
    <property type="match status" value="1"/>
</dbReference>
<comment type="caution">
    <text evidence="4">The sequence shown here is derived from an EMBL/GenBank/DDBJ whole genome shotgun (WGS) entry which is preliminary data.</text>
</comment>
<dbReference type="SUPFAM" id="SSF50465">
    <property type="entry name" value="EF-Tu/eEF-1alpha/eIF2-gamma C-terminal domain"/>
    <property type="match status" value="1"/>
</dbReference>
<reference evidence="4 5" key="1">
    <citation type="submission" date="2020-09" db="EMBL/GenBank/DDBJ databases">
        <title>De no assembly of potato wild relative species, Solanum commersonii.</title>
        <authorList>
            <person name="Cho K."/>
        </authorList>
    </citation>
    <scope>NUCLEOTIDE SEQUENCE [LARGE SCALE GENOMIC DNA]</scope>
    <source>
        <strain evidence="4">LZ3.2</strain>
        <tissue evidence="4">Leaf</tissue>
    </source>
</reference>
<sequence length="228" mass="26421">MYWMTIQSPNLLVGGTGILLSFESKSYILFQEERSYTLKFKHTEQNGRKPPCLKNPWKEKSVAFGVCCYGGKHMFFNFSMLAKPIPAVTEFVAQLQILELLDNVRVKRKPSLSFTLISFRIAHIHAIVEEWEIVELMQQIDLKKKKPMKKKPLFVKNGAIGLCRVQVNNLICIEKFSDFPQLGRFTLRSEGRKELYFEVQTHWKATLPEGKKVLLSVVDPIGQLWVRM</sequence>
<dbReference type="InterPro" id="IPR054696">
    <property type="entry name" value="GTP-eEF1A_C"/>
</dbReference>
<keyword evidence="5" id="KW-1185">Reference proteome</keyword>
<proteinExistence type="predicted"/>
<organism evidence="4 5">
    <name type="scientific">Solanum commersonii</name>
    <name type="common">Commerson's wild potato</name>
    <name type="synonym">Commerson's nightshade</name>
    <dbReference type="NCBI Taxonomy" id="4109"/>
    <lineage>
        <taxon>Eukaryota</taxon>
        <taxon>Viridiplantae</taxon>
        <taxon>Streptophyta</taxon>
        <taxon>Embryophyta</taxon>
        <taxon>Tracheophyta</taxon>
        <taxon>Spermatophyta</taxon>
        <taxon>Magnoliopsida</taxon>
        <taxon>eudicotyledons</taxon>
        <taxon>Gunneridae</taxon>
        <taxon>Pentapetalae</taxon>
        <taxon>asterids</taxon>
        <taxon>lamiids</taxon>
        <taxon>Solanales</taxon>
        <taxon>Solanaceae</taxon>
        <taxon>Solanoideae</taxon>
        <taxon>Solaneae</taxon>
        <taxon>Solanum</taxon>
    </lineage>
</organism>
<evidence type="ECO:0000256" key="2">
    <source>
        <dbReference type="ARBA" id="ARBA00023134"/>
    </source>
</evidence>
<dbReference type="InterPro" id="IPR050100">
    <property type="entry name" value="TRAFAC_GTPase_members"/>
</dbReference>
<evidence type="ECO:0000256" key="1">
    <source>
        <dbReference type="ARBA" id="ARBA00022741"/>
    </source>
</evidence>
<dbReference type="OrthoDB" id="342024at2759"/>
<evidence type="ECO:0000313" key="5">
    <source>
        <dbReference type="Proteomes" id="UP000824120"/>
    </source>
</evidence>
<protein>
    <recommendedName>
        <fullName evidence="3">GTP-eEF1A C-terminal domain-containing protein</fullName>
    </recommendedName>
</protein>
<gene>
    <name evidence="4" type="ORF">H5410_018740</name>
</gene>
<dbReference type="AlphaFoldDB" id="A0A9J6A3Z7"/>
<keyword evidence="1" id="KW-0547">Nucleotide-binding</keyword>
<dbReference type="GO" id="GO:0005525">
    <property type="term" value="F:GTP binding"/>
    <property type="evidence" value="ECO:0007669"/>
    <property type="project" value="UniProtKB-KW"/>
</dbReference>